<evidence type="ECO:0000256" key="6">
    <source>
        <dbReference type="SAM" id="SignalP"/>
    </source>
</evidence>
<keyword evidence="3" id="KW-0378">Hydrolase</keyword>
<dbReference type="PANTHER" id="PTHR23221:SF7">
    <property type="entry name" value="PHOSPHATIDYLINOSITOL-GLYCAN-SPECIFIC PHOSPHOLIPASE D"/>
    <property type="match status" value="1"/>
</dbReference>
<dbReference type="Pfam" id="PF01839">
    <property type="entry name" value="FG-GAP"/>
    <property type="match status" value="2"/>
</dbReference>
<keyword evidence="8" id="KW-1185">Reference proteome</keyword>
<evidence type="ECO:0000256" key="1">
    <source>
        <dbReference type="ARBA" id="ARBA00022729"/>
    </source>
</evidence>
<dbReference type="InterPro" id="IPR028994">
    <property type="entry name" value="Integrin_alpha_N"/>
</dbReference>
<evidence type="ECO:0000256" key="3">
    <source>
        <dbReference type="ARBA" id="ARBA00022801"/>
    </source>
</evidence>
<evidence type="ECO:0000256" key="2">
    <source>
        <dbReference type="ARBA" id="ARBA00022737"/>
    </source>
</evidence>
<organism evidence="7 8">
    <name type="scientific">Actinomadura physcomitrii</name>
    <dbReference type="NCBI Taxonomy" id="2650748"/>
    <lineage>
        <taxon>Bacteria</taxon>
        <taxon>Bacillati</taxon>
        <taxon>Actinomycetota</taxon>
        <taxon>Actinomycetes</taxon>
        <taxon>Streptosporangiales</taxon>
        <taxon>Thermomonosporaceae</taxon>
        <taxon>Actinomadura</taxon>
    </lineage>
</organism>
<comment type="caution">
    <text evidence="7">The sequence shown here is derived from an EMBL/GenBank/DDBJ whole genome shotgun (WGS) entry which is preliminary data.</text>
</comment>
<dbReference type="PROSITE" id="PS51318">
    <property type="entry name" value="TAT"/>
    <property type="match status" value="1"/>
</dbReference>
<proteinExistence type="predicted"/>
<evidence type="ECO:0000256" key="5">
    <source>
        <dbReference type="SAM" id="MobiDB-lite"/>
    </source>
</evidence>
<dbReference type="Proteomes" id="UP000462055">
    <property type="component" value="Unassembled WGS sequence"/>
</dbReference>
<accession>A0A6I4MTZ6</accession>
<dbReference type="EMBL" id="WBMS02000074">
    <property type="protein sequence ID" value="MWA07414.1"/>
    <property type="molecule type" value="Genomic_DNA"/>
</dbReference>
<dbReference type="InterPro" id="IPR013519">
    <property type="entry name" value="Int_alpha_beta-p"/>
</dbReference>
<dbReference type="InterPro" id="IPR006311">
    <property type="entry name" value="TAT_signal"/>
</dbReference>
<dbReference type="SUPFAM" id="SSF69318">
    <property type="entry name" value="Integrin alpha N-terminal domain"/>
    <property type="match status" value="1"/>
</dbReference>
<keyword evidence="4" id="KW-0325">Glycoprotein</keyword>
<feature type="region of interest" description="Disordered" evidence="5">
    <location>
        <begin position="277"/>
        <end position="438"/>
    </location>
</feature>
<dbReference type="InterPro" id="IPR013517">
    <property type="entry name" value="FG-GAP"/>
</dbReference>
<evidence type="ECO:0000313" key="7">
    <source>
        <dbReference type="EMBL" id="MWA07414.1"/>
    </source>
</evidence>
<feature type="compositionally biased region" description="Low complexity" evidence="5">
    <location>
        <begin position="373"/>
        <end position="427"/>
    </location>
</feature>
<feature type="chain" id="PRO_5026009678" description="VCBS repeat-containing protein" evidence="6">
    <location>
        <begin position="34"/>
        <end position="438"/>
    </location>
</feature>
<dbReference type="Pfam" id="PF13517">
    <property type="entry name" value="FG-GAP_3"/>
    <property type="match status" value="1"/>
</dbReference>
<dbReference type="PANTHER" id="PTHR23221">
    <property type="entry name" value="GLYCOSYLPHOSPHATIDYLINOSITOL PHOSPHOLIPASE D"/>
    <property type="match status" value="1"/>
</dbReference>
<evidence type="ECO:0008006" key="9">
    <source>
        <dbReference type="Google" id="ProtNLM"/>
    </source>
</evidence>
<evidence type="ECO:0000256" key="4">
    <source>
        <dbReference type="ARBA" id="ARBA00023180"/>
    </source>
</evidence>
<keyword evidence="2" id="KW-0677">Repeat</keyword>
<sequence>MTRRNRRLRGAALAAVTAAAAGTAGLSAVPAHAAPPAPAQPGDFNGDGHRDLALGSPLGTANGAGRAGFATIAYGTASGPDPSRRQVISQESAGIPAGSEADDGFGASLASADFDLDGYADLAVVASGENSDGPLAGGSITVVYGSASGLSSRAVAFGADDGGENRGPVTVSAADVTGRPDLVAGGRGSFTLYRGLASGDLTGTTTTVGHGEGETVRVSTTAADFTGDGHADLAYAYVWDGIDGQDPSLRLNVYKGSSTGLAGTPAYTSSDAPVQSLAAGDVDGDGRPTWSRAWTPTAAARSGCTRAPRPASAPPPSSTRTPAASRAPRSAGTRSAAPWRPATSTATAARTSPAAPPARPSARSPVRAPPPSCTAAPAARPAPAPSRSARTSGTSRATPRRTTCSAPRCRSRTSTATARPTSASAPAERTTAEARCTC</sequence>
<dbReference type="GO" id="GO:0016787">
    <property type="term" value="F:hydrolase activity"/>
    <property type="evidence" value="ECO:0007669"/>
    <property type="project" value="UniProtKB-KW"/>
</dbReference>
<feature type="signal peptide" evidence="6">
    <location>
        <begin position="1"/>
        <end position="33"/>
    </location>
</feature>
<keyword evidence="1 6" id="KW-0732">Signal</keyword>
<reference evidence="7" key="1">
    <citation type="submission" date="2019-12" db="EMBL/GenBank/DDBJ databases">
        <title>Actinomadura physcomitrii sp. nov., a novel actinomycete isolated from moss [Physcomitrium sphaericum (Ludw) Fuernr].</title>
        <authorList>
            <person name="Zhuang X."/>
        </authorList>
    </citation>
    <scope>NUCLEOTIDE SEQUENCE [LARGE SCALE GENOMIC DNA]</scope>
    <source>
        <strain evidence="7">LD22</strain>
    </source>
</reference>
<evidence type="ECO:0000313" key="8">
    <source>
        <dbReference type="Proteomes" id="UP000462055"/>
    </source>
</evidence>
<protein>
    <recommendedName>
        <fullName evidence="9">VCBS repeat-containing protein</fullName>
    </recommendedName>
</protein>
<gene>
    <name evidence="7" type="ORF">F8568_045245</name>
</gene>
<dbReference type="PROSITE" id="PS51470">
    <property type="entry name" value="FG_GAP"/>
    <property type="match status" value="1"/>
</dbReference>
<name>A0A6I4MTZ6_9ACTN</name>
<feature type="compositionally biased region" description="Low complexity" evidence="5">
    <location>
        <begin position="318"/>
        <end position="353"/>
    </location>
</feature>
<feature type="region of interest" description="Disordered" evidence="5">
    <location>
        <begin position="29"/>
        <end position="57"/>
    </location>
</feature>
<dbReference type="AlphaFoldDB" id="A0A6I4MTZ6"/>
<dbReference type="Gene3D" id="2.130.10.130">
    <property type="entry name" value="Integrin alpha, N-terminal"/>
    <property type="match status" value="2"/>
</dbReference>